<feature type="region of interest" description="Disordered" evidence="1">
    <location>
        <begin position="534"/>
        <end position="597"/>
    </location>
</feature>
<feature type="transmembrane region" description="Helical" evidence="2">
    <location>
        <begin position="393"/>
        <end position="419"/>
    </location>
</feature>
<dbReference type="EMBL" id="BLJY01000012">
    <property type="protein sequence ID" value="GFF20469.1"/>
    <property type="molecule type" value="Genomic_DNA"/>
</dbReference>
<feature type="transmembrane region" description="Helical" evidence="2">
    <location>
        <begin position="225"/>
        <end position="244"/>
    </location>
</feature>
<dbReference type="Proteomes" id="UP000452235">
    <property type="component" value="Unassembled WGS sequence"/>
</dbReference>
<keyword evidence="3" id="KW-0732">Signal</keyword>
<sequence length="597" mass="65991">MPPTPVRLTKLILFLAVTGHAVAFQKAECNQIVRNRLMNGTLSPDDWVFYRQNNIPMSNTSNLMLTLPGCVATCGAGASFYEDIGPRLSTWLIPILLLIGNVHMARLGPEKYLVILHILGDPIDSLWSLLTKAELWSRCYAAARTYNPSRPQEETESYERRILDIGTVYAAIEELVGSGTDRFRAHFEQLVREKRPDMSTEQFYHVTKEAANELSDSRSVELRRAGLAVVSYLYHVVAAFVEVIGGKSSSPPGGRIGTSLLISWLIPLVLVSNALGGYTSRRTCLRIMERYVKTVTGHSVEDLRRFSADKKSLHVLVGRRTAAVTDFYAAQQWSGAVYCYQPRKRLGFRGGSRDNSPWLLLALASLPVLVATGVAVAEIVVTPTTGFGCRSVMLLTMFALWVASAFVTWATWVTGLATGKYHYAMTLTKDALVGVPIVLMVFLSSCGLFNSCFCWSAYFSRKADAHVVLDDSDERARNAHTFYPALVSGCLGAQFLLVTWMLRVIRHGSTLFRREEKQKQADWLATHAHRRHLRFSPGSSPETLLGRASNSLSPEGWSPRSKAAGSPEIAFSSELDGGVSSAEPLLLPESGYMSPRK</sequence>
<keyword evidence="2" id="KW-0472">Membrane</keyword>
<reference evidence="4 5" key="1">
    <citation type="submission" date="2020-01" db="EMBL/GenBank/DDBJ databases">
        <title>Aspergillus terreus IFO 6365 whole genome shotgun sequence.</title>
        <authorList>
            <person name="Kanamasa S."/>
            <person name="Takahashi H."/>
        </authorList>
    </citation>
    <scope>NUCLEOTIDE SEQUENCE [LARGE SCALE GENOMIC DNA]</scope>
    <source>
        <strain evidence="4 5">IFO 6365</strain>
    </source>
</reference>
<evidence type="ECO:0000256" key="1">
    <source>
        <dbReference type="SAM" id="MobiDB-lite"/>
    </source>
</evidence>
<evidence type="ECO:0000313" key="5">
    <source>
        <dbReference type="Proteomes" id="UP000452235"/>
    </source>
</evidence>
<protein>
    <submittedName>
        <fullName evidence="4">Uncharacterized protein</fullName>
    </submittedName>
</protein>
<name>A0A5M3ZAZ3_ASPTE</name>
<evidence type="ECO:0000313" key="4">
    <source>
        <dbReference type="EMBL" id="GFF20469.1"/>
    </source>
</evidence>
<feature type="signal peptide" evidence="3">
    <location>
        <begin position="1"/>
        <end position="23"/>
    </location>
</feature>
<accession>A0A5M3ZAZ3</accession>
<organism evidence="4 5">
    <name type="scientific">Aspergillus terreus</name>
    <dbReference type="NCBI Taxonomy" id="33178"/>
    <lineage>
        <taxon>Eukaryota</taxon>
        <taxon>Fungi</taxon>
        <taxon>Dikarya</taxon>
        <taxon>Ascomycota</taxon>
        <taxon>Pezizomycotina</taxon>
        <taxon>Eurotiomycetes</taxon>
        <taxon>Eurotiomycetidae</taxon>
        <taxon>Eurotiales</taxon>
        <taxon>Aspergillaceae</taxon>
        <taxon>Aspergillus</taxon>
        <taxon>Aspergillus subgen. Circumdati</taxon>
    </lineage>
</organism>
<keyword evidence="5" id="KW-1185">Reference proteome</keyword>
<keyword evidence="2" id="KW-1133">Transmembrane helix</keyword>
<feature type="chain" id="PRO_5043613305" evidence="3">
    <location>
        <begin position="24"/>
        <end position="597"/>
    </location>
</feature>
<feature type="transmembrane region" description="Helical" evidence="2">
    <location>
        <begin position="358"/>
        <end position="381"/>
    </location>
</feature>
<proteinExistence type="predicted"/>
<dbReference type="VEuPathDB" id="FungiDB:ATEG_08251"/>
<feature type="transmembrane region" description="Helical" evidence="2">
    <location>
        <begin position="482"/>
        <end position="505"/>
    </location>
</feature>
<feature type="compositionally biased region" description="Polar residues" evidence="1">
    <location>
        <begin position="537"/>
        <end position="553"/>
    </location>
</feature>
<keyword evidence="2" id="KW-0812">Transmembrane</keyword>
<evidence type="ECO:0000256" key="2">
    <source>
        <dbReference type="SAM" id="Phobius"/>
    </source>
</evidence>
<gene>
    <name evidence="4" type="ORF">ATEIFO6365_0012022500</name>
</gene>
<comment type="caution">
    <text evidence="4">The sequence shown here is derived from an EMBL/GenBank/DDBJ whole genome shotgun (WGS) entry which is preliminary data.</text>
</comment>
<feature type="transmembrane region" description="Helical" evidence="2">
    <location>
        <begin position="256"/>
        <end position="278"/>
    </location>
</feature>
<dbReference type="AlphaFoldDB" id="A0A5M3ZAZ3"/>
<evidence type="ECO:0000256" key="3">
    <source>
        <dbReference type="SAM" id="SignalP"/>
    </source>
</evidence>
<dbReference type="OrthoDB" id="4475349at2759"/>
<feature type="transmembrane region" description="Helical" evidence="2">
    <location>
        <begin position="431"/>
        <end position="458"/>
    </location>
</feature>